<evidence type="ECO:0000256" key="4">
    <source>
        <dbReference type="ARBA" id="ARBA00004496"/>
    </source>
</evidence>
<evidence type="ECO:0000256" key="1">
    <source>
        <dbReference type="ARBA" id="ARBA00001393"/>
    </source>
</evidence>
<dbReference type="GO" id="GO:0046872">
    <property type="term" value="F:metal ion binding"/>
    <property type="evidence" value="ECO:0007669"/>
    <property type="project" value="UniProtKB-KW"/>
</dbReference>
<dbReference type="FunFam" id="3.40.50.1970:FF:000001">
    <property type="entry name" value="3-dehydroquinate synthase"/>
    <property type="match status" value="1"/>
</dbReference>
<dbReference type="InterPro" id="IPR056179">
    <property type="entry name" value="DHQS_C"/>
</dbReference>
<sequence length="375" mass="40713">MTIDKKTLHVALDERSYDIIAAPGVLSDAGRYFLPLLKTKRVVIVTDSNVGPLYLDQLGQSLTDSGITYDVVTLPAGEATKSMAHFEQLLEDILAMGIERGTTLIALGGGVIGDITGFAASTLLRGIDFIQVPTTLLSQVDSSVGGKTGINAKAGKNLIGAFHQPRLVLIDTESLNSLPKRELLAGYAEVVKYGLLGDADFFNWLEENGQKLIDGDQDVRREAILRSCAAKADVVAQDEREGGVRALLNLGHTFGHALEKECGYDGGLLHGEAVAIGMVMAFEYCAAQGLCPQEDVVRVKEHLLSLDMPVDLRALPCEDWTAELLMKHMLKDKKVKDGKVMFVLVRGIGQAYLSRDVEDQALKEYLDDLLVRSKS</sequence>
<dbReference type="GO" id="GO:0003856">
    <property type="term" value="F:3-dehydroquinate synthase activity"/>
    <property type="evidence" value="ECO:0007669"/>
    <property type="project" value="UniProtKB-UniRule"/>
</dbReference>
<evidence type="ECO:0000259" key="19">
    <source>
        <dbReference type="Pfam" id="PF01761"/>
    </source>
</evidence>
<dbReference type="InterPro" id="IPR030963">
    <property type="entry name" value="DHQ_synth_fam"/>
</dbReference>
<evidence type="ECO:0000256" key="3">
    <source>
        <dbReference type="ARBA" id="ARBA00003485"/>
    </source>
</evidence>
<dbReference type="PANTHER" id="PTHR43622:SF7">
    <property type="entry name" value="3-DEHYDROQUINATE SYNTHASE, CHLOROPLASTIC"/>
    <property type="match status" value="1"/>
</dbReference>
<feature type="binding site" evidence="18">
    <location>
        <position position="156"/>
    </location>
    <ligand>
        <name>NAD(+)</name>
        <dbReference type="ChEBI" id="CHEBI:57540"/>
    </ligand>
</feature>
<evidence type="ECO:0000313" key="22">
    <source>
        <dbReference type="Proteomes" id="UP000632498"/>
    </source>
</evidence>
<dbReference type="AlphaFoldDB" id="A0A917F6Z7"/>
<keyword evidence="15 18" id="KW-0057">Aromatic amino acid biosynthesis</keyword>
<evidence type="ECO:0000256" key="11">
    <source>
        <dbReference type="ARBA" id="ARBA00022723"/>
    </source>
</evidence>
<dbReference type="NCBIfam" id="TIGR01357">
    <property type="entry name" value="aroB"/>
    <property type="match status" value="1"/>
</dbReference>
<comment type="caution">
    <text evidence="18">Lacks conserved residue(s) required for the propagation of feature annotation.</text>
</comment>
<evidence type="ECO:0000256" key="16">
    <source>
        <dbReference type="ARBA" id="ARBA00023239"/>
    </source>
</evidence>
<organism evidence="21 22">
    <name type="scientific">Terasakiella brassicae</name>
    <dbReference type="NCBI Taxonomy" id="1634917"/>
    <lineage>
        <taxon>Bacteria</taxon>
        <taxon>Pseudomonadati</taxon>
        <taxon>Pseudomonadota</taxon>
        <taxon>Alphaproteobacteria</taxon>
        <taxon>Rhodospirillales</taxon>
        <taxon>Terasakiellaceae</taxon>
        <taxon>Terasakiella</taxon>
    </lineage>
</organism>
<dbReference type="GO" id="GO:0005737">
    <property type="term" value="C:cytoplasm"/>
    <property type="evidence" value="ECO:0007669"/>
    <property type="project" value="UniProtKB-SubCell"/>
</dbReference>
<feature type="domain" description="3-dehydroquinate synthase N-terminal" evidence="19">
    <location>
        <begin position="72"/>
        <end position="183"/>
    </location>
</feature>
<comment type="pathway">
    <text evidence="5 18">Metabolic intermediate biosynthesis; chorismate biosynthesis; chorismate from D-erythrose 4-phosphate and phosphoenolpyruvate: step 2/7.</text>
</comment>
<keyword evidence="13 18" id="KW-0862">Zinc</keyword>
<dbReference type="PANTHER" id="PTHR43622">
    <property type="entry name" value="3-DEHYDROQUINATE SYNTHASE"/>
    <property type="match status" value="1"/>
</dbReference>
<keyword evidence="9 18" id="KW-0963">Cytoplasm</keyword>
<feature type="binding site" evidence="18">
    <location>
        <begin position="110"/>
        <end position="114"/>
    </location>
    <ligand>
        <name>NAD(+)</name>
        <dbReference type="ChEBI" id="CHEBI:57540"/>
    </ligand>
</feature>
<dbReference type="Pfam" id="PF01761">
    <property type="entry name" value="DHQ_synthase"/>
    <property type="match status" value="1"/>
</dbReference>
<dbReference type="PIRSF" id="PIRSF001455">
    <property type="entry name" value="DHQ_synth"/>
    <property type="match status" value="1"/>
</dbReference>
<dbReference type="Gene3D" id="3.40.50.1970">
    <property type="match status" value="1"/>
</dbReference>
<comment type="caution">
    <text evidence="21">The sequence shown here is derived from an EMBL/GenBank/DDBJ whole genome shotgun (WGS) entry which is preliminary data.</text>
</comment>
<protein>
    <recommendedName>
        <fullName evidence="8 18">3-dehydroquinate synthase</fullName>
        <shortName evidence="18">DHQS</shortName>
        <ecNumber evidence="7 18">4.2.3.4</ecNumber>
    </recommendedName>
</protein>
<evidence type="ECO:0000256" key="7">
    <source>
        <dbReference type="ARBA" id="ARBA00013031"/>
    </source>
</evidence>
<keyword evidence="11 18" id="KW-0479">Metal-binding</keyword>
<keyword evidence="12 18" id="KW-0547">Nucleotide-binding</keyword>
<evidence type="ECO:0000256" key="9">
    <source>
        <dbReference type="ARBA" id="ARBA00022490"/>
    </source>
</evidence>
<dbReference type="InterPro" id="IPR030960">
    <property type="entry name" value="DHQS/DOIS_N"/>
</dbReference>
<dbReference type="RefSeq" id="WP_188661870.1">
    <property type="nucleotide sequence ID" value="NZ_BMHV01000004.1"/>
</dbReference>
<dbReference type="GO" id="GO:0008652">
    <property type="term" value="P:amino acid biosynthetic process"/>
    <property type="evidence" value="ECO:0007669"/>
    <property type="project" value="UniProtKB-KW"/>
</dbReference>
<keyword evidence="22" id="KW-1185">Reference proteome</keyword>
<dbReference type="HAMAP" id="MF_00110">
    <property type="entry name" value="DHQ_synthase"/>
    <property type="match status" value="1"/>
</dbReference>
<evidence type="ECO:0000256" key="8">
    <source>
        <dbReference type="ARBA" id="ARBA00017684"/>
    </source>
</evidence>
<feature type="binding site" evidence="18">
    <location>
        <position position="147"/>
    </location>
    <ligand>
        <name>NAD(+)</name>
        <dbReference type="ChEBI" id="CHEBI:57540"/>
    </ligand>
</feature>
<evidence type="ECO:0000256" key="15">
    <source>
        <dbReference type="ARBA" id="ARBA00023141"/>
    </source>
</evidence>
<evidence type="ECO:0000256" key="12">
    <source>
        <dbReference type="ARBA" id="ARBA00022741"/>
    </source>
</evidence>
<name>A0A917F6Z7_9PROT</name>
<evidence type="ECO:0000256" key="14">
    <source>
        <dbReference type="ARBA" id="ARBA00023027"/>
    </source>
</evidence>
<comment type="cofactor">
    <cofactor evidence="2 18">
        <name>NAD(+)</name>
        <dbReference type="ChEBI" id="CHEBI:57540"/>
    </cofactor>
</comment>
<feature type="binding site" evidence="18">
    <location>
        <position position="270"/>
    </location>
    <ligand>
        <name>Zn(2+)</name>
        <dbReference type="ChEBI" id="CHEBI:29105"/>
    </ligand>
</feature>
<evidence type="ECO:0000259" key="20">
    <source>
        <dbReference type="Pfam" id="PF24621"/>
    </source>
</evidence>
<evidence type="ECO:0000256" key="10">
    <source>
        <dbReference type="ARBA" id="ARBA00022605"/>
    </source>
</evidence>
<accession>A0A917F6Z7</accession>
<reference evidence="21" key="1">
    <citation type="journal article" date="2014" name="Int. J. Syst. Evol. Microbiol.">
        <title>Complete genome sequence of Corynebacterium casei LMG S-19264T (=DSM 44701T), isolated from a smear-ripened cheese.</title>
        <authorList>
            <consortium name="US DOE Joint Genome Institute (JGI-PGF)"/>
            <person name="Walter F."/>
            <person name="Albersmeier A."/>
            <person name="Kalinowski J."/>
            <person name="Ruckert C."/>
        </authorList>
    </citation>
    <scope>NUCLEOTIDE SEQUENCE</scope>
    <source>
        <strain evidence="21">CGMCC 1.15254</strain>
    </source>
</reference>
<feature type="binding site" evidence="18">
    <location>
        <position position="252"/>
    </location>
    <ligand>
        <name>Zn(2+)</name>
        <dbReference type="ChEBI" id="CHEBI:29105"/>
    </ligand>
</feature>
<keyword evidence="17 18" id="KW-0170">Cobalt</keyword>
<dbReference type="Proteomes" id="UP000632498">
    <property type="component" value="Unassembled WGS sequence"/>
</dbReference>
<keyword evidence="16 18" id="KW-0456">Lyase</keyword>
<dbReference type="InterPro" id="IPR050071">
    <property type="entry name" value="Dehydroquinate_synthase"/>
</dbReference>
<feature type="domain" description="3-dehydroquinate synthase C-terminal" evidence="20">
    <location>
        <begin position="186"/>
        <end position="335"/>
    </location>
</feature>
<comment type="cofactor">
    <cofactor evidence="18">
        <name>Co(2+)</name>
        <dbReference type="ChEBI" id="CHEBI:48828"/>
    </cofactor>
    <cofactor evidence="18">
        <name>Zn(2+)</name>
        <dbReference type="ChEBI" id="CHEBI:29105"/>
    </cofactor>
    <text evidence="18">Binds 1 divalent metal cation per subunit. Can use either Co(2+) or Zn(2+).</text>
</comment>
<gene>
    <name evidence="18 21" type="primary">aroB</name>
    <name evidence="21" type="ORF">GCM10011332_07930</name>
</gene>
<dbReference type="Gene3D" id="1.20.1090.10">
    <property type="entry name" value="Dehydroquinate synthase-like - alpha domain"/>
    <property type="match status" value="1"/>
</dbReference>
<evidence type="ECO:0000313" key="21">
    <source>
        <dbReference type="EMBL" id="GGF56897.1"/>
    </source>
</evidence>
<evidence type="ECO:0000256" key="13">
    <source>
        <dbReference type="ARBA" id="ARBA00022833"/>
    </source>
</evidence>
<evidence type="ECO:0000256" key="18">
    <source>
        <dbReference type="HAMAP-Rule" id="MF_00110"/>
    </source>
</evidence>
<keyword evidence="10 18" id="KW-0028">Amino-acid biosynthesis</keyword>
<dbReference type="EMBL" id="BMHV01000004">
    <property type="protein sequence ID" value="GGF56897.1"/>
    <property type="molecule type" value="Genomic_DNA"/>
</dbReference>
<comment type="function">
    <text evidence="3 18">Catalyzes the conversion of 3-deoxy-D-arabino-heptulosonate 7-phosphate (DAHP) to dehydroquinate (DHQ).</text>
</comment>
<dbReference type="SUPFAM" id="SSF56796">
    <property type="entry name" value="Dehydroquinate synthase-like"/>
    <property type="match status" value="1"/>
</dbReference>
<dbReference type="InterPro" id="IPR016037">
    <property type="entry name" value="DHQ_synth_AroB"/>
</dbReference>
<dbReference type="Pfam" id="PF24621">
    <property type="entry name" value="DHQS_C"/>
    <property type="match status" value="1"/>
</dbReference>
<reference evidence="21" key="2">
    <citation type="submission" date="2020-09" db="EMBL/GenBank/DDBJ databases">
        <authorList>
            <person name="Sun Q."/>
            <person name="Zhou Y."/>
        </authorList>
    </citation>
    <scope>NUCLEOTIDE SEQUENCE</scope>
    <source>
        <strain evidence="21">CGMCC 1.15254</strain>
    </source>
</reference>
<dbReference type="GO" id="GO:0009073">
    <property type="term" value="P:aromatic amino acid family biosynthetic process"/>
    <property type="evidence" value="ECO:0007669"/>
    <property type="project" value="UniProtKB-KW"/>
</dbReference>
<dbReference type="GO" id="GO:0009423">
    <property type="term" value="P:chorismate biosynthetic process"/>
    <property type="evidence" value="ECO:0007669"/>
    <property type="project" value="UniProtKB-UniRule"/>
</dbReference>
<evidence type="ECO:0000256" key="2">
    <source>
        <dbReference type="ARBA" id="ARBA00001911"/>
    </source>
</evidence>
<proteinExistence type="inferred from homology"/>
<comment type="subcellular location">
    <subcellularLocation>
        <location evidence="4 18">Cytoplasm</location>
    </subcellularLocation>
</comment>
<feature type="binding site" evidence="18">
    <location>
        <position position="189"/>
    </location>
    <ligand>
        <name>Zn(2+)</name>
        <dbReference type="ChEBI" id="CHEBI:29105"/>
    </ligand>
</feature>
<dbReference type="GO" id="GO:0000166">
    <property type="term" value="F:nucleotide binding"/>
    <property type="evidence" value="ECO:0007669"/>
    <property type="project" value="UniProtKB-KW"/>
</dbReference>
<feature type="binding site" evidence="18">
    <location>
        <begin position="134"/>
        <end position="135"/>
    </location>
    <ligand>
        <name>NAD(+)</name>
        <dbReference type="ChEBI" id="CHEBI:57540"/>
    </ligand>
</feature>
<keyword evidence="14 18" id="KW-0520">NAD</keyword>
<dbReference type="CDD" id="cd08195">
    <property type="entry name" value="DHQS"/>
    <property type="match status" value="1"/>
</dbReference>
<dbReference type="EC" id="4.2.3.4" evidence="7 18"/>
<evidence type="ECO:0000256" key="5">
    <source>
        <dbReference type="ARBA" id="ARBA00004661"/>
    </source>
</evidence>
<comment type="catalytic activity">
    <reaction evidence="1 18">
        <text>7-phospho-2-dehydro-3-deoxy-D-arabino-heptonate = 3-dehydroquinate + phosphate</text>
        <dbReference type="Rhea" id="RHEA:21968"/>
        <dbReference type="ChEBI" id="CHEBI:32364"/>
        <dbReference type="ChEBI" id="CHEBI:43474"/>
        <dbReference type="ChEBI" id="CHEBI:58394"/>
        <dbReference type="EC" id="4.2.3.4"/>
    </reaction>
</comment>
<evidence type="ECO:0000256" key="17">
    <source>
        <dbReference type="ARBA" id="ARBA00023285"/>
    </source>
</evidence>
<evidence type="ECO:0000256" key="6">
    <source>
        <dbReference type="ARBA" id="ARBA00005412"/>
    </source>
</evidence>
<comment type="similarity">
    <text evidence="6 18">Belongs to the sugar phosphate cyclases superfamily. Dehydroquinate synthase family.</text>
</comment>